<keyword evidence="7" id="KW-0813">Transport</keyword>
<evidence type="ECO:0000256" key="7">
    <source>
        <dbReference type="RuleBase" id="RU363078"/>
    </source>
</evidence>
<keyword evidence="7" id="KW-0460">Magnesium</keyword>
<reference evidence="8" key="1">
    <citation type="submission" date="2017-08" db="EMBL/GenBank/DDBJ databases">
        <authorList>
            <person name="Polle J.E."/>
            <person name="Barry K."/>
            <person name="Cushman J."/>
            <person name="Schmutz J."/>
            <person name="Tran D."/>
            <person name="Hathwaick L.T."/>
            <person name="Yim W.C."/>
            <person name="Jenkins J."/>
            <person name="Mckie-Krisberg Z.M."/>
            <person name="Prochnik S."/>
            <person name="Lindquist E."/>
            <person name="Dockter R.B."/>
            <person name="Adam C."/>
            <person name="Molina H."/>
            <person name="Bunkerborg J."/>
            <person name="Jin E."/>
            <person name="Buchheim M."/>
            <person name="Magnuson J."/>
        </authorList>
    </citation>
    <scope>NUCLEOTIDE SEQUENCE</scope>
    <source>
        <strain evidence="8">CCAP 19/18</strain>
    </source>
</reference>
<evidence type="ECO:0000256" key="5">
    <source>
        <dbReference type="ARBA" id="ARBA00023136"/>
    </source>
</evidence>
<feature type="non-terminal residue" evidence="8">
    <location>
        <position position="107"/>
    </location>
</feature>
<comment type="function">
    <text evidence="6 7">Acts as a Mg(2+) transporter. Can also transport other divalent cations such as Fe(2+), Sr(2+), Ba(2+), Mn(2+) and Co(2+) but to a much less extent than Mg(2+).</text>
</comment>
<accession>A0ABQ7GG84</accession>
<dbReference type="InterPro" id="IPR037185">
    <property type="entry name" value="EmrE-like"/>
</dbReference>
<evidence type="ECO:0000256" key="2">
    <source>
        <dbReference type="ARBA" id="ARBA00007001"/>
    </source>
</evidence>
<evidence type="ECO:0000313" key="9">
    <source>
        <dbReference type="Proteomes" id="UP000815325"/>
    </source>
</evidence>
<comment type="caution">
    <text evidence="8">The sequence shown here is derived from an EMBL/GenBank/DDBJ whole genome shotgun (WGS) entry which is preliminary data.</text>
</comment>
<dbReference type="Proteomes" id="UP000815325">
    <property type="component" value="Unassembled WGS sequence"/>
</dbReference>
<dbReference type="InterPro" id="IPR008521">
    <property type="entry name" value="Mg_trans_NIPA"/>
</dbReference>
<gene>
    <name evidence="8" type="ORF">DUNSADRAFT_9999</name>
</gene>
<dbReference type="SUPFAM" id="SSF103481">
    <property type="entry name" value="Multidrug resistance efflux transporter EmrE"/>
    <property type="match status" value="1"/>
</dbReference>
<comment type="similarity">
    <text evidence="2 7">Belongs to the NIPA (TC 2.A.7) family.</text>
</comment>
<keyword evidence="3 7" id="KW-0812">Transmembrane</keyword>
<organism evidence="8 9">
    <name type="scientific">Dunaliella salina</name>
    <name type="common">Green alga</name>
    <name type="synonym">Protococcus salinus</name>
    <dbReference type="NCBI Taxonomy" id="3046"/>
    <lineage>
        <taxon>Eukaryota</taxon>
        <taxon>Viridiplantae</taxon>
        <taxon>Chlorophyta</taxon>
        <taxon>core chlorophytes</taxon>
        <taxon>Chlorophyceae</taxon>
        <taxon>CS clade</taxon>
        <taxon>Chlamydomonadales</taxon>
        <taxon>Dunaliellaceae</taxon>
        <taxon>Dunaliella</taxon>
    </lineage>
</organism>
<name>A0ABQ7GG84_DUNSA</name>
<keyword evidence="7" id="KW-1003">Cell membrane</keyword>
<evidence type="ECO:0000256" key="1">
    <source>
        <dbReference type="ARBA" id="ARBA00004141"/>
    </source>
</evidence>
<evidence type="ECO:0000256" key="3">
    <source>
        <dbReference type="ARBA" id="ARBA00022692"/>
    </source>
</evidence>
<dbReference type="EMBL" id="MU069800">
    <property type="protein sequence ID" value="KAF5833620.1"/>
    <property type="molecule type" value="Genomic_DNA"/>
</dbReference>
<keyword evidence="7" id="KW-0967">Endosome</keyword>
<keyword evidence="9" id="KW-1185">Reference proteome</keyword>
<evidence type="ECO:0000256" key="4">
    <source>
        <dbReference type="ARBA" id="ARBA00022989"/>
    </source>
</evidence>
<feature type="transmembrane region" description="Helical" evidence="7">
    <location>
        <begin position="46"/>
        <end position="66"/>
    </location>
</feature>
<dbReference type="PANTHER" id="PTHR12570">
    <property type="match status" value="1"/>
</dbReference>
<comment type="caution">
    <text evidence="7">Lacks conserved residue(s) required for the propagation of feature annotation.</text>
</comment>
<evidence type="ECO:0000313" key="8">
    <source>
        <dbReference type="EMBL" id="KAF5833620.1"/>
    </source>
</evidence>
<dbReference type="Pfam" id="PF05653">
    <property type="entry name" value="Mg_trans_NIPA"/>
    <property type="match status" value="1"/>
</dbReference>
<protein>
    <recommendedName>
        <fullName evidence="7">Probable magnesium transporter</fullName>
    </recommendedName>
</protein>
<feature type="transmembrane region" description="Helical" evidence="7">
    <location>
        <begin position="73"/>
        <end position="93"/>
    </location>
</feature>
<keyword evidence="5 7" id="KW-0472">Membrane</keyword>
<sequence length="107" mass="11417">MWLAIAMTVLAATGNSVGKVLQKQAAGRLPRLVLRREVVGQFLGSRLYMLGMACDLVGALLMVAAFAHAPVSVVQPVSAVGLVILLVFSHFYLAERLRAAEWLAAAI</sequence>
<keyword evidence="4 7" id="KW-1133">Transmembrane helix</keyword>
<dbReference type="Gene3D" id="1.10.3730.20">
    <property type="match status" value="1"/>
</dbReference>
<dbReference type="PANTHER" id="PTHR12570:SF65">
    <property type="entry name" value="MAGNESIUM TRANSPORTER NIPA9-RELATED"/>
    <property type="match status" value="1"/>
</dbReference>
<proteinExistence type="inferred from homology"/>
<comment type="subcellular location">
    <subcellularLocation>
        <location evidence="7">Cell membrane</location>
        <topology evidence="7">Multi-pass membrane protein</topology>
    </subcellularLocation>
    <subcellularLocation>
        <location evidence="7">Early endosome</location>
    </subcellularLocation>
    <subcellularLocation>
        <location evidence="1">Membrane</location>
        <topology evidence="1">Multi-pass membrane protein</topology>
    </subcellularLocation>
</comment>
<comment type="subunit">
    <text evidence="7">Homodimer.</text>
</comment>
<keyword evidence="7" id="KW-0406">Ion transport</keyword>
<evidence type="ECO:0000256" key="6">
    <source>
        <dbReference type="ARBA" id="ARBA00025284"/>
    </source>
</evidence>